<evidence type="ECO:0000313" key="3">
    <source>
        <dbReference type="Proteomes" id="UP001459277"/>
    </source>
</evidence>
<feature type="domain" description="Reverse transcriptase zinc-binding" evidence="1">
    <location>
        <begin position="33"/>
        <end position="102"/>
    </location>
</feature>
<dbReference type="InterPro" id="IPR026960">
    <property type="entry name" value="RVT-Znf"/>
</dbReference>
<protein>
    <recommendedName>
        <fullName evidence="1">Reverse transcriptase zinc-binding domain-containing protein</fullName>
    </recommendedName>
</protein>
<dbReference type="AlphaFoldDB" id="A0AAW2C9Q3"/>
<dbReference type="EMBL" id="JAZDWU010000008">
    <property type="protein sequence ID" value="KAK9993559.1"/>
    <property type="molecule type" value="Genomic_DNA"/>
</dbReference>
<dbReference type="Proteomes" id="UP001459277">
    <property type="component" value="Unassembled WGS sequence"/>
</dbReference>
<accession>A0AAW2C9Q3</accession>
<evidence type="ECO:0000313" key="2">
    <source>
        <dbReference type="EMBL" id="KAK9993559.1"/>
    </source>
</evidence>
<name>A0AAW2C9Q3_9ROSI</name>
<gene>
    <name evidence="2" type="ORF">SO802_023262</name>
</gene>
<sequence>MPKGTFTVNSACKLALSLNSHSTTGSPSISRDLSPFWKKIWSLHAPNKIKTFTWRACHNILPTKENLYHRKVLDEPLCEACGLATETTTHLFWECTKAVELWAISALRHPF</sequence>
<dbReference type="Pfam" id="PF13966">
    <property type="entry name" value="zf-RVT"/>
    <property type="match status" value="1"/>
</dbReference>
<reference evidence="2 3" key="1">
    <citation type="submission" date="2024-01" db="EMBL/GenBank/DDBJ databases">
        <title>A telomere-to-telomere, gap-free genome of sweet tea (Lithocarpus litseifolius).</title>
        <authorList>
            <person name="Zhou J."/>
        </authorList>
    </citation>
    <scope>NUCLEOTIDE SEQUENCE [LARGE SCALE GENOMIC DNA]</scope>
    <source>
        <strain evidence="2">Zhou-2022a</strain>
        <tissue evidence="2">Leaf</tissue>
    </source>
</reference>
<organism evidence="2 3">
    <name type="scientific">Lithocarpus litseifolius</name>
    <dbReference type="NCBI Taxonomy" id="425828"/>
    <lineage>
        <taxon>Eukaryota</taxon>
        <taxon>Viridiplantae</taxon>
        <taxon>Streptophyta</taxon>
        <taxon>Embryophyta</taxon>
        <taxon>Tracheophyta</taxon>
        <taxon>Spermatophyta</taxon>
        <taxon>Magnoliopsida</taxon>
        <taxon>eudicotyledons</taxon>
        <taxon>Gunneridae</taxon>
        <taxon>Pentapetalae</taxon>
        <taxon>rosids</taxon>
        <taxon>fabids</taxon>
        <taxon>Fagales</taxon>
        <taxon>Fagaceae</taxon>
        <taxon>Lithocarpus</taxon>
    </lineage>
</organism>
<evidence type="ECO:0000259" key="1">
    <source>
        <dbReference type="Pfam" id="PF13966"/>
    </source>
</evidence>
<proteinExistence type="predicted"/>
<comment type="caution">
    <text evidence="2">The sequence shown here is derived from an EMBL/GenBank/DDBJ whole genome shotgun (WGS) entry which is preliminary data.</text>
</comment>
<keyword evidence="3" id="KW-1185">Reference proteome</keyword>